<proteinExistence type="predicted"/>
<dbReference type="PANTHER" id="PTHR10237:SF15">
    <property type="entry name" value="LD37257P"/>
    <property type="match status" value="1"/>
</dbReference>
<protein>
    <submittedName>
        <fullName evidence="8">Zinc finger MYND domain-containing protein 10</fullName>
    </submittedName>
</protein>
<dbReference type="GO" id="GO:0005634">
    <property type="term" value="C:nucleus"/>
    <property type="evidence" value="ECO:0007669"/>
    <property type="project" value="TreeGrafter"/>
</dbReference>
<dbReference type="GO" id="GO:0008270">
    <property type="term" value="F:zinc ion binding"/>
    <property type="evidence" value="ECO:0007669"/>
    <property type="project" value="UniProtKB-KW"/>
</dbReference>
<dbReference type="AlphaFoldDB" id="A0A226E4G9"/>
<keyword evidence="2 4" id="KW-0863">Zinc-finger</keyword>
<evidence type="ECO:0000256" key="6">
    <source>
        <dbReference type="SAM" id="MobiDB-lite"/>
    </source>
</evidence>
<evidence type="ECO:0000313" key="9">
    <source>
        <dbReference type="Proteomes" id="UP000198287"/>
    </source>
</evidence>
<feature type="compositionally biased region" description="Low complexity" evidence="6">
    <location>
        <begin position="133"/>
        <end position="142"/>
    </location>
</feature>
<dbReference type="Gene3D" id="6.10.140.2220">
    <property type="match status" value="1"/>
</dbReference>
<dbReference type="SUPFAM" id="SSF144232">
    <property type="entry name" value="HIT/MYND zinc finger-like"/>
    <property type="match status" value="1"/>
</dbReference>
<organism evidence="8 9">
    <name type="scientific">Folsomia candida</name>
    <name type="common">Springtail</name>
    <dbReference type="NCBI Taxonomy" id="158441"/>
    <lineage>
        <taxon>Eukaryota</taxon>
        <taxon>Metazoa</taxon>
        <taxon>Ecdysozoa</taxon>
        <taxon>Arthropoda</taxon>
        <taxon>Hexapoda</taxon>
        <taxon>Collembola</taxon>
        <taxon>Entomobryomorpha</taxon>
        <taxon>Isotomoidea</taxon>
        <taxon>Isotomidae</taxon>
        <taxon>Proisotominae</taxon>
        <taxon>Folsomia</taxon>
    </lineage>
</organism>
<feature type="coiled-coil region" evidence="5">
    <location>
        <begin position="255"/>
        <end position="282"/>
    </location>
</feature>
<accession>A0A226E4G9</accession>
<evidence type="ECO:0000256" key="3">
    <source>
        <dbReference type="ARBA" id="ARBA00022833"/>
    </source>
</evidence>
<dbReference type="InterPro" id="IPR002893">
    <property type="entry name" value="Znf_MYND"/>
</dbReference>
<dbReference type="PANTHER" id="PTHR10237">
    <property type="entry name" value="DEFORMED EPIDERMAL AUTOREGULATORY FACTOR 1 HOMOLOG SUPPRESSIN"/>
    <property type="match status" value="1"/>
</dbReference>
<dbReference type="PROSITE" id="PS01360">
    <property type="entry name" value="ZF_MYND_1"/>
    <property type="match status" value="1"/>
</dbReference>
<dbReference type="PROSITE" id="PS50865">
    <property type="entry name" value="ZF_MYND_2"/>
    <property type="match status" value="1"/>
</dbReference>
<feature type="compositionally biased region" description="Acidic residues" evidence="6">
    <location>
        <begin position="63"/>
        <end position="73"/>
    </location>
</feature>
<gene>
    <name evidence="8" type="ORF">Fcan01_12798</name>
</gene>
<keyword evidence="3" id="KW-0862">Zinc</keyword>
<evidence type="ECO:0000313" key="8">
    <source>
        <dbReference type="EMBL" id="OXA52632.1"/>
    </source>
</evidence>
<dbReference type="Proteomes" id="UP000198287">
    <property type="component" value="Unassembled WGS sequence"/>
</dbReference>
<keyword evidence="1" id="KW-0479">Metal-binding</keyword>
<keyword evidence="9" id="KW-1185">Reference proteome</keyword>
<evidence type="ECO:0000256" key="1">
    <source>
        <dbReference type="ARBA" id="ARBA00022723"/>
    </source>
</evidence>
<evidence type="ECO:0000256" key="4">
    <source>
        <dbReference type="PROSITE-ProRule" id="PRU00134"/>
    </source>
</evidence>
<evidence type="ECO:0000256" key="5">
    <source>
        <dbReference type="SAM" id="Coils"/>
    </source>
</evidence>
<dbReference type="STRING" id="158441.A0A226E4G9"/>
<feature type="compositionally biased region" description="Acidic residues" evidence="6">
    <location>
        <begin position="92"/>
        <end position="105"/>
    </location>
</feature>
<evidence type="ECO:0000256" key="2">
    <source>
        <dbReference type="ARBA" id="ARBA00022771"/>
    </source>
</evidence>
<comment type="caution">
    <text evidence="8">The sequence shown here is derived from an EMBL/GenBank/DDBJ whole genome shotgun (WGS) entry which is preliminary data.</text>
</comment>
<dbReference type="OrthoDB" id="432970at2759"/>
<dbReference type="EMBL" id="LNIX01000006">
    <property type="protein sequence ID" value="OXA52632.1"/>
    <property type="molecule type" value="Genomic_DNA"/>
</dbReference>
<dbReference type="GO" id="GO:0000981">
    <property type="term" value="F:DNA-binding transcription factor activity, RNA polymerase II-specific"/>
    <property type="evidence" value="ECO:0007669"/>
    <property type="project" value="TreeGrafter"/>
</dbReference>
<feature type="domain" description="MYND-type" evidence="7">
    <location>
        <begin position="489"/>
        <end position="526"/>
    </location>
</feature>
<reference evidence="8 9" key="1">
    <citation type="submission" date="2015-12" db="EMBL/GenBank/DDBJ databases">
        <title>The genome of Folsomia candida.</title>
        <authorList>
            <person name="Faddeeva A."/>
            <person name="Derks M.F."/>
            <person name="Anvar Y."/>
            <person name="Smit S."/>
            <person name="Van Straalen N."/>
            <person name="Roelofs D."/>
        </authorList>
    </citation>
    <scope>NUCLEOTIDE SEQUENCE [LARGE SCALE GENOMIC DNA]</scope>
    <source>
        <strain evidence="8 9">VU population</strain>
        <tissue evidence="8">Whole body</tissue>
    </source>
</reference>
<evidence type="ECO:0000259" key="7">
    <source>
        <dbReference type="PROSITE" id="PS50865"/>
    </source>
</evidence>
<keyword evidence="5" id="KW-0175">Coiled coil</keyword>
<dbReference type="InterPro" id="IPR024119">
    <property type="entry name" value="TF_DEAF-1"/>
</dbReference>
<feature type="compositionally biased region" description="Basic and acidic residues" evidence="6">
    <location>
        <begin position="1"/>
        <end position="27"/>
    </location>
</feature>
<dbReference type="Pfam" id="PF01753">
    <property type="entry name" value="zf-MYND"/>
    <property type="match status" value="1"/>
</dbReference>
<name>A0A226E4G9_FOLCA</name>
<feature type="region of interest" description="Disordered" evidence="6">
    <location>
        <begin position="1"/>
        <end position="105"/>
    </location>
</feature>
<sequence>MTKFEVLDRVEHSGGMEKNSRDDHHPGEGGGDENVPPPTLAAAGQEDAEYNCGDEGGENAGYSEEDQEEDPDADPSNRLKICDVRGGGGLDENGDNNEEEDDEDMSNMASLGVANNLSSLKMEVDCDEDNDNSSTGSTSSPTVKNQLDSYLGLLERDQQQLNTLMVLKEREWDAILKLKKLKEIKIARIKRRRALDEMLGTSSLSTSGGGTVCERVSLDKNRRNSCNSNNAASSKVFRQKLIVAESCLRVGNKREVEVRNNIRTLEKDVHDLAKEVFTAEQQERSLDFEDDQPRLDEAQTTTEGAFLASNALKSLVKFRTTGHSPGSVTSSPKIVGEGRQGPKVDVTALIADYRLKTDYDKESPMRRSITSNSTLPSLTQCTGVSFTDILSKIKTRYEKDKEITASPPSMVATPLNNIKQSVQTSTKAKGAASSANTLLSGSKPPAGTTLAKLLSANNGNSMNRALEDSAVSRDESVKKKSDAAAVPLCQGCHANKAQFVCAGCGNQWYCSRECQVAAWDDHAETCSG</sequence>
<feature type="region of interest" description="Disordered" evidence="6">
    <location>
        <begin position="125"/>
        <end position="144"/>
    </location>
</feature>